<comment type="caution">
    <text evidence="1">The sequence shown here is derived from an EMBL/GenBank/DDBJ whole genome shotgun (WGS) entry which is preliminary data.</text>
</comment>
<accession>A0AAV4HMH8</accession>
<dbReference type="Proteomes" id="UP000762676">
    <property type="component" value="Unassembled WGS sequence"/>
</dbReference>
<sequence length="99" mass="10894">MTIQCTFCTQLDRSSYYTRCLSLTLRHQSPLACAAASVGGDLAPWPRGRGFEPHPSTVRAPTGWHVFVSIAIPHAHDAGSYYSPISLIWPRARILEGNV</sequence>
<dbReference type="AlphaFoldDB" id="A0AAV4HMH8"/>
<evidence type="ECO:0000313" key="2">
    <source>
        <dbReference type="Proteomes" id="UP000762676"/>
    </source>
</evidence>
<evidence type="ECO:0000313" key="1">
    <source>
        <dbReference type="EMBL" id="GFR99103.1"/>
    </source>
</evidence>
<proteinExistence type="predicted"/>
<gene>
    <name evidence="1" type="ORF">ElyMa_001036000</name>
</gene>
<keyword evidence="2" id="KW-1185">Reference proteome</keyword>
<name>A0AAV4HMH8_9GAST</name>
<organism evidence="1 2">
    <name type="scientific">Elysia marginata</name>
    <dbReference type="NCBI Taxonomy" id="1093978"/>
    <lineage>
        <taxon>Eukaryota</taxon>
        <taxon>Metazoa</taxon>
        <taxon>Spiralia</taxon>
        <taxon>Lophotrochozoa</taxon>
        <taxon>Mollusca</taxon>
        <taxon>Gastropoda</taxon>
        <taxon>Heterobranchia</taxon>
        <taxon>Euthyneura</taxon>
        <taxon>Panpulmonata</taxon>
        <taxon>Sacoglossa</taxon>
        <taxon>Placobranchoidea</taxon>
        <taxon>Plakobranchidae</taxon>
        <taxon>Elysia</taxon>
    </lineage>
</organism>
<dbReference type="EMBL" id="BMAT01002105">
    <property type="protein sequence ID" value="GFR99103.1"/>
    <property type="molecule type" value="Genomic_DNA"/>
</dbReference>
<reference evidence="1 2" key="1">
    <citation type="journal article" date="2021" name="Elife">
        <title>Chloroplast acquisition without the gene transfer in kleptoplastic sea slugs, Plakobranchus ocellatus.</title>
        <authorList>
            <person name="Maeda T."/>
            <person name="Takahashi S."/>
            <person name="Yoshida T."/>
            <person name="Shimamura S."/>
            <person name="Takaki Y."/>
            <person name="Nagai Y."/>
            <person name="Toyoda A."/>
            <person name="Suzuki Y."/>
            <person name="Arimoto A."/>
            <person name="Ishii H."/>
            <person name="Satoh N."/>
            <person name="Nishiyama T."/>
            <person name="Hasebe M."/>
            <person name="Maruyama T."/>
            <person name="Minagawa J."/>
            <person name="Obokata J."/>
            <person name="Shigenobu S."/>
        </authorList>
    </citation>
    <scope>NUCLEOTIDE SEQUENCE [LARGE SCALE GENOMIC DNA]</scope>
</reference>
<protein>
    <submittedName>
        <fullName evidence="1">Uncharacterized protein</fullName>
    </submittedName>
</protein>